<keyword evidence="2" id="KW-1185">Reference proteome</keyword>
<gene>
    <name evidence="1" type="ORF">BJI46_12790</name>
</gene>
<dbReference type="Proteomes" id="UP000185895">
    <property type="component" value="Unassembled WGS sequence"/>
</dbReference>
<evidence type="ECO:0000313" key="2">
    <source>
        <dbReference type="Proteomes" id="UP000185895"/>
    </source>
</evidence>
<reference evidence="1 2" key="1">
    <citation type="submission" date="2016-09" db="EMBL/GenBank/DDBJ databases">
        <authorList>
            <person name="Capua I."/>
            <person name="De Benedictis P."/>
            <person name="Joannis T."/>
            <person name="Lombin L.H."/>
            <person name="Cattoli G."/>
        </authorList>
    </citation>
    <scope>NUCLEOTIDE SEQUENCE [LARGE SCALE GENOMIC DNA]</scope>
    <source>
        <strain evidence="1 2">ANC 4671</strain>
    </source>
</reference>
<name>A0A1E7R854_9GAMM</name>
<dbReference type="RefSeq" id="WP_070070017.1">
    <property type="nucleotide sequence ID" value="NZ_MKKK01000026.1"/>
</dbReference>
<organism evidence="1 2">
    <name type="scientific">Acinetobacter qingfengensis</name>
    <dbReference type="NCBI Taxonomy" id="1262585"/>
    <lineage>
        <taxon>Bacteria</taxon>
        <taxon>Pseudomonadati</taxon>
        <taxon>Pseudomonadota</taxon>
        <taxon>Gammaproteobacteria</taxon>
        <taxon>Moraxellales</taxon>
        <taxon>Moraxellaceae</taxon>
        <taxon>Acinetobacter</taxon>
    </lineage>
</organism>
<proteinExistence type="predicted"/>
<accession>A0A1E7R854</accession>
<dbReference type="EMBL" id="MKKK01000026">
    <property type="protein sequence ID" value="OEY95508.1"/>
    <property type="molecule type" value="Genomic_DNA"/>
</dbReference>
<dbReference type="OrthoDB" id="6713128at2"/>
<comment type="caution">
    <text evidence="1">The sequence shown here is derived from an EMBL/GenBank/DDBJ whole genome shotgun (WGS) entry which is preliminary data.</text>
</comment>
<evidence type="ECO:0000313" key="1">
    <source>
        <dbReference type="EMBL" id="OEY95508.1"/>
    </source>
</evidence>
<sequence>MEELEQQDKLNQNASNLLTYVGDEEVFKFLKKVRYDRKFSVWREHLGKEDAHGIFFETIVMLENLQRSIRGIFNKAKPTKDEYIDAIKHQDQSTIQSILEFFESLRLNNVLLEYASNHSFSGLVISFLQYLQFHQDAPFNKAGDAWTQETFPVDAAFDCIEQYEVFLTKQGLEQNITTVNKNKHSYTSTLNSSKARINRQYTEILSNYQEALEAFQEIEENKKLKKVYILYLSVDFNLLDRDKDWSRSFMNIHLTPIFRSLEGYIRNTSDVLMYFIDYDYRMSNVMVMDMIIVLEYSQNLQLPQLFETIQQVIEISIGTAPIEVYVRNLNDAIKRKFKDKSAVGILNLSKKALHDFKYWLLNCFYYKDLMISENFSHDFYRNKLVDSKAGTRLYAKKLDKNLVKQKQSKHEIQTDKTLYQEVRNLSIPVLPEASQYFKESDVIAILKDKPIWHDRELPSSIQTQLQDLRKLYAEQKEQYGWSLEQVDALNKIELLMQMLRYYRLLTDISIEHLNAVSTKPMTHLSLVEKQYLDVANWIECLVAAQKEGGNGALDMDFVEQYHQQLSWRITAFIQFWKDHHSIAPSDRLTQMINLSLKDTFSGICRHLKELHVVANTADIIKQEKQIILNVLKNKESGTRYLRQSLKKDVWLCRFQLWYDFTVYDGSTDVLSDSVDRYKAFSLLLSDFLKNIQRSPRRVGGHLVGYIGSYISLDKPKVDLVFIFRHEEESLDIIDHQEERVLPIAQYWEGYIQMKEKILQKNVSKKNNPTSRTTKPDSLQQYLQYLKHGRLRSQIRPVMARLHELNHERFTIYHSSTELKPVFIKNVADHYAAYTFLLSNESLYQKLSNNVFLKGRAEYQPRQKNTLSVTHVVSVPDDE</sequence>
<protein>
    <submittedName>
        <fullName evidence="1">Uncharacterized protein</fullName>
    </submittedName>
</protein>
<dbReference type="AlphaFoldDB" id="A0A1E7R854"/>